<name>B8KV09_9GAMM</name>
<reference evidence="2" key="1">
    <citation type="journal article" date="2013" name="BMC Microbiol.">
        <title>Taxonomy and evolution of bacteriochlorophyll a-containing members of the OM60/NOR5 clade of marine gammaproteobacteria: description of Luminiphilus syltensis gen. nov., sp. nov., reclassification of Haliea rubra as Pseudohaliea rubra gen. nov., comb. nov., and emendation of Chromatocurvus halotolerans.</title>
        <authorList>
            <person name="Spring S."/>
            <person name="Riedel T."/>
            <person name="Sproer C."/>
            <person name="Yan S."/>
            <person name="Harder J."/>
            <person name="Fuchs B.M."/>
        </authorList>
    </citation>
    <scope>NUCLEOTIDE SEQUENCE [LARGE SCALE GENOMIC DNA]</scope>
    <source>
        <strain evidence="2">NOR51-B</strain>
    </source>
</reference>
<dbReference type="RefSeq" id="WP_009020412.1">
    <property type="nucleotide sequence ID" value="NZ_DS999411.1"/>
</dbReference>
<dbReference type="OrthoDB" id="9771846at2"/>
<dbReference type="SUPFAM" id="SSF53756">
    <property type="entry name" value="UDP-Glycosyltransferase/glycogen phosphorylase"/>
    <property type="match status" value="1"/>
</dbReference>
<accession>B8KV09</accession>
<proteinExistence type="predicted"/>
<keyword evidence="1" id="KW-0808">Transferase</keyword>
<protein>
    <submittedName>
        <fullName evidence="1">Glycosyl transferase, group 1 family</fullName>
    </submittedName>
</protein>
<sequence>MSQSIYWLDIYNRDPQFLSVASYSLTEAGFSVIFSGPGGKYSWDLCGQHECLPALGFGSFLKMPQLSTGIVNFLRRAARTRSVLIYTTSLRLPYIDACIMLGAKILKVNVIHIVHKPFPNCLVKQIKPSRAVRCFYGLAGEIVTLSNYTKRKLVESRLASQAVTTSVAMPSYKRWFDWRGVAGSIASCQEDLKNLVPSMSGKIVVSFLSNARQENGYFEILDYLASNKFEDIFFIFLVGGRLNNQADTSTGDSLAPNYGAIIRRRYSDEELTFLLQSSDAVITPYTAATQSSVITCALGFGCQLISTSVGACEEQIPNGMGNTFNFSDAGQLEAALNNLKKLTAKERLNRSKRYEKFLERNAFTARFVEVKSRSEAC</sequence>
<keyword evidence="2" id="KW-1185">Reference proteome</keyword>
<dbReference type="HOGENOM" id="CLU_733184_0_0_6"/>
<dbReference type="Proteomes" id="UP000004699">
    <property type="component" value="Unassembled WGS sequence"/>
</dbReference>
<dbReference type="GO" id="GO:0016740">
    <property type="term" value="F:transferase activity"/>
    <property type="evidence" value="ECO:0007669"/>
    <property type="project" value="UniProtKB-KW"/>
</dbReference>
<gene>
    <name evidence="1" type="ORF">NOR51B_1613</name>
</gene>
<dbReference type="STRING" id="565045.NOR51B_1613"/>
<evidence type="ECO:0000313" key="1">
    <source>
        <dbReference type="EMBL" id="EED35666.1"/>
    </source>
</evidence>
<dbReference type="AlphaFoldDB" id="B8KV09"/>
<dbReference type="EMBL" id="DS999411">
    <property type="protein sequence ID" value="EED35666.1"/>
    <property type="molecule type" value="Genomic_DNA"/>
</dbReference>
<dbReference type="Gene3D" id="3.40.50.2000">
    <property type="entry name" value="Glycogen Phosphorylase B"/>
    <property type="match status" value="1"/>
</dbReference>
<organism evidence="1 2">
    <name type="scientific">Luminiphilus syltensis NOR5-1B</name>
    <dbReference type="NCBI Taxonomy" id="565045"/>
    <lineage>
        <taxon>Bacteria</taxon>
        <taxon>Pseudomonadati</taxon>
        <taxon>Pseudomonadota</taxon>
        <taxon>Gammaproteobacteria</taxon>
        <taxon>Cellvibrionales</taxon>
        <taxon>Halieaceae</taxon>
        <taxon>Luminiphilus</taxon>
    </lineage>
</organism>
<evidence type="ECO:0000313" key="2">
    <source>
        <dbReference type="Proteomes" id="UP000004699"/>
    </source>
</evidence>